<sequence>MPETKTAKKLTGGIITIIILVICLCITTFALVYTSVSVENNRFHTGEVKINLNDGKPVIREHEFRFEPGMTVVKSFFVENDSTWDVYYRLYLDNVSGGLADVLTVTVKDGDKVLCTGTAGQLTRENVTAAEDILPVGQRRNLTVTFHYPENSGNESENLDLLFTLCAEATQTKNNPNKLFQ</sequence>
<dbReference type="EMBL" id="AP023415">
    <property type="protein sequence ID" value="BCK77925.1"/>
    <property type="molecule type" value="Genomic_DNA"/>
</dbReference>
<dbReference type="InterPro" id="IPR022121">
    <property type="entry name" value="Peptidase_M73_camelysin"/>
</dbReference>
<protein>
    <submittedName>
        <fullName evidence="2">Uncharacterized protein</fullName>
    </submittedName>
</protein>
<dbReference type="AlphaFoldDB" id="A0A810PUE3"/>
<organism evidence="2 3">
    <name type="scientific">Vescimonas fastidiosa</name>
    <dbReference type="NCBI Taxonomy" id="2714353"/>
    <lineage>
        <taxon>Bacteria</taxon>
        <taxon>Bacillati</taxon>
        <taxon>Bacillota</taxon>
        <taxon>Clostridia</taxon>
        <taxon>Eubacteriales</taxon>
        <taxon>Oscillospiraceae</taxon>
        <taxon>Vescimonas</taxon>
    </lineage>
</organism>
<dbReference type="RefSeq" id="WP_212818384.1">
    <property type="nucleotide sequence ID" value="NZ_AP023415.1"/>
</dbReference>
<dbReference type="KEGG" id="vfa:MM35RIKEN_01170"/>
<feature type="transmembrane region" description="Helical" evidence="1">
    <location>
        <begin position="12"/>
        <end position="33"/>
    </location>
</feature>
<dbReference type="Pfam" id="PF12389">
    <property type="entry name" value="Peptidase_M73"/>
    <property type="match status" value="1"/>
</dbReference>
<keyword evidence="3" id="KW-1185">Reference proteome</keyword>
<reference evidence="2" key="1">
    <citation type="submission" date="2020-09" db="EMBL/GenBank/DDBJ databases">
        <title>New species isolated from human feces.</title>
        <authorList>
            <person name="Kitahara M."/>
            <person name="Shigeno Y."/>
            <person name="Shime M."/>
            <person name="Matsumoto Y."/>
            <person name="Nakamura S."/>
            <person name="Motooka D."/>
            <person name="Fukuoka S."/>
            <person name="Nishikawa H."/>
            <person name="Benno Y."/>
        </authorList>
    </citation>
    <scope>NUCLEOTIDE SEQUENCE</scope>
    <source>
        <strain evidence="2">MM35</strain>
    </source>
</reference>
<keyword evidence="1" id="KW-1133">Transmembrane helix</keyword>
<keyword evidence="1" id="KW-0812">Transmembrane</keyword>
<keyword evidence="1" id="KW-0472">Membrane</keyword>
<accession>A0A810PUE3</accession>
<evidence type="ECO:0000313" key="3">
    <source>
        <dbReference type="Proteomes" id="UP000681343"/>
    </source>
</evidence>
<dbReference type="Proteomes" id="UP000681343">
    <property type="component" value="Chromosome"/>
</dbReference>
<evidence type="ECO:0000256" key="1">
    <source>
        <dbReference type="SAM" id="Phobius"/>
    </source>
</evidence>
<proteinExistence type="predicted"/>
<evidence type="ECO:0000313" key="2">
    <source>
        <dbReference type="EMBL" id="BCK77925.1"/>
    </source>
</evidence>
<gene>
    <name evidence="2" type="ORF">MM35RIKEN_01170</name>
</gene>
<name>A0A810PUE3_9FIRM</name>